<feature type="region of interest" description="Disordered" evidence="1">
    <location>
        <begin position="52"/>
        <end position="82"/>
    </location>
</feature>
<reference evidence="4" key="1">
    <citation type="submission" date="2014-03" db="EMBL/GenBank/DDBJ databases">
        <title>Cloning and expression analysis of gamma-glutamylcysteines synthetase in perennial ryegrass.</title>
        <authorList>
            <person name="Wei S."/>
            <person name="Sun Z."/>
        </authorList>
    </citation>
    <scope>NUCLEOTIDE SEQUENCE</scope>
    <source>
        <strain evidence="4">Race PST-78</strain>
    </source>
</reference>
<feature type="chain" id="PRO_5007415613" description="Secreted protein" evidence="2">
    <location>
        <begin position="25"/>
        <end position="82"/>
    </location>
</feature>
<sequence length="82" mass="9186">MYTQNARLNSLVLILACLFMGAISQPLTSSNTAKNFILEGRSHWPVDAALERRGSQPPTHEGKPPPKFKRPTVEVRSRFPLL</sequence>
<organism evidence="4 5">
    <name type="scientific">Puccinia striiformis f. sp. tritici PST-78</name>
    <dbReference type="NCBI Taxonomy" id="1165861"/>
    <lineage>
        <taxon>Eukaryota</taxon>
        <taxon>Fungi</taxon>
        <taxon>Dikarya</taxon>
        <taxon>Basidiomycota</taxon>
        <taxon>Pucciniomycotina</taxon>
        <taxon>Pucciniomycetes</taxon>
        <taxon>Pucciniales</taxon>
        <taxon>Pucciniaceae</taxon>
        <taxon>Puccinia</taxon>
    </lineage>
</organism>
<evidence type="ECO:0000256" key="2">
    <source>
        <dbReference type="SAM" id="SignalP"/>
    </source>
</evidence>
<comment type="caution">
    <text evidence="4">The sequence shown here is derived from an EMBL/GenBank/DDBJ whole genome shotgun (WGS) entry which is preliminary data.</text>
</comment>
<feature type="compositionally biased region" description="Basic and acidic residues" evidence="1">
    <location>
        <begin position="52"/>
        <end position="64"/>
    </location>
</feature>
<proteinExistence type="predicted"/>
<feature type="compositionally biased region" description="Basic and acidic residues" evidence="1">
    <location>
        <begin position="71"/>
        <end position="82"/>
    </location>
</feature>
<keyword evidence="5" id="KW-1185">Reference proteome</keyword>
<dbReference type="AlphaFoldDB" id="A0A0L0VAD7"/>
<dbReference type="OrthoDB" id="2497155at2759"/>
<accession>A0A0L0VAD7</accession>
<dbReference type="EMBL" id="AJIL01000086">
    <property type="protein sequence ID" value="KNE96166.1"/>
    <property type="molecule type" value="Genomic_DNA"/>
</dbReference>
<reference evidence="5" key="2">
    <citation type="submission" date="2014-03" db="EMBL/GenBank/DDBJ databases">
        <title>The Genome Sequence of Puccinia striiformis f. sp. tritici PST-78.</title>
        <authorList>
            <consortium name="The Broad Institute Genome Sequencing Platform"/>
            <person name="Cuomo C."/>
            <person name="Hulbert S."/>
            <person name="Chen X."/>
            <person name="Walker B."/>
            <person name="Young S.K."/>
            <person name="Zeng Q."/>
            <person name="Gargeya S."/>
            <person name="Fitzgerald M."/>
            <person name="Haas B."/>
            <person name="Abouelleil A."/>
            <person name="Alvarado L."/>
            <person name="Arachchi H.M."/>
            <person name="Berlin A.M."/>
            <person name="Chapman S.B."/>
            <person name="Goldberg J."/>
            <person name="Griggs A."/>
            <person name="Gujja S."/>
            <person name="Hansen M."/>
            <person name="Howarth C."/>
            <person name="Imamovic A."/>
            <person name="Larimer J."/>
            <person name="McCowan C."/>
            <person name="Montmayeur A."/>
            <person name="Murphy C."/>
            <person name="Neiman D."/>
            <person name="Pearson M."/>
            <person name="Priest M."/>
            <person name="Roberts A."/>
            <person name="Saif S."/>
            <person name="Shea T."/>
            <person name="Sisk P."/>
            <person name="Sykes S."/>
            <person name="Wortman J."/>
            <person name="Nusbaum C."/>
            <person name="Birren B."/>
        </authorList>
    </citation>
    <scope>NUCLEOTIDE SEQUENCE [LARGE SCALE GENOMIC DNA]</scope>
    <source>
        <strain evidence="5">race PST-78</strain>
    </source>
</reference>
<dbReference type="EMBL" id="AJIL01000086">
    <property type="protein sequence ID" value="KNE96144.1"/>
    <property type="molecule type" value="Genomic_DNA"/>
</dbReference>
<keyword evidence="2" id="KW-0732">Signal</keyword>
<evidence type="ECO:0000313" key="5">
    <source>
        <dbReference type="Proteomes" id="UP000054564"/>
    </source>
</evidence>
<gene>
    <name evidence="3" type="ORF">PSTG_10563</name>
    <name evidence="4" type="ORF">PSTG_10583</name>
</gene>
<feature type="signal peptide" evidence="2">
    <location>
        <begin position="1"/>
        <end position="24"/>
    </location>
</feature>
<dbReference type="Proteomes" id="UP000054564">
    <property type="component" value="Unassembled WGS sequence"/>
</dbReference>
<evidence type="ECO:0000256" key="1">
    <source>
        <dbReference type="SAM" id="MobiDB-lite"/>
    </source>
</evidence>
<evidence type="ECO:0008006" key="6">
    <source>
        <dbReference type="Google" id="ProtNLM"/>
    </source>
</evidence>
<name>A0A0L0VAD7_9BASI</name>
<protein>
    <recommendedName>
        <fullName evidence="6">Secreted protein</fullName>
    </recommendedName>
</protein>
<evidence type="ECO:0000313" key="4">
    <source>
        <dbReference type="EMBL" id="KNE96166.1"/>
    </source>
</evidence>
<evidence type="ECO:0000313" key="3">
    <source>
        <dbReference type="EMBL" id="KNE96144.1"/>
    </source>
</evidence>